<dbReference type="PROSITE" id="PS50888">
    <property type="entry name" value="BHLH"/>
    <property type="match status" value="1"/>
</dbReference>
<keyword evidence="8" id="KW-1185">Reference proteome</keyword>
<reference evidence="7 8" key="1">
    <citation type="submission" date="2024-02" db="EMBL/GenBank/DDBJ databases">
        <authorList>
            <consortium name="ELIXIR-Norway"/>
            <consortium name="Elixir Norway"/>
        </authorList>
    </citation>
    <scope>NUCLEOTIDE SEQUENCE [LARGE SCALE GENOMIC DNA]</scope>
</reference>
<evidence type="ECO:0000256" key="4">
    <source>
        <dbReference type="ARBA" id="ARBA00023242"/>
    </source>
</evidence>
<evidence type="ECO:0000259" key="6">
    <source>
        <dbReference type="PROSITE" id="PS50888"/>
    </source>
</evidence>
<protein>
    <recommendedName>
        <fullName evidence="6">BHLH domain-containing protein</fullName>
    </recommendedName>
</protein>
<feature type="compositionally biased region" description="Polar residues" evidence="5">
    <location>
        <begin position="225"/>
        <end position="235"/>
    </location>
</feature>
<feature type="compositionally biased region" description="Basic and acidic residues" evidence="5">
    <location>
        <begin position="504"/>
        <end position="514"/>
    </location>
</feature>
<dbReference type="Proteomes" id="UP001497444">
    <property type="component" value="Chromosome 2"/>
</dbReference>
<feature type="region of interest" description="Disordered" evidence="5">
    <location>
        <begin position="470"/>
        <end position="538"/>
    </location>
</feature>
<dbReference type="InterPro" id="IPR045843">
    <property type="entry name" value="IND-like"/>
</dbReference>
<comment type="subcellular location">
    <subcellularLocation>
        <location evidence="1">Nucleus</location>
    </subcellularLocation>
</comment>
<organism evidence="7 8">
    <name type="scientific">Sphagnum jensenii</name>
    <dbReference type="NCBI Taxonomy" id="128206"/>
    <lineage>
        <taxon>Eukaryota</taxon>
        <taxon>Viridiplantae</taxon>
        <taxon>Streptophyta</taxon>
        <taxon>Embryophyta</taxon>
        <taxon>Bryophyta</taxon>
        <taxon>Sphagnophytina</taxon>
        <taxon>Sphagnopsida</taxon>
        <taxon>Sphagnales</taxon>
        <taxon>Sphagnaceae</taxon>
        <taxon>Sphagnum</taxon>
    </lineage>
</organism>
<feature type="compositionally biased region" description="Basic and acidic residues" evidence="5">
    <location>
        <begin position="528"/>
        <end position="538"/>
    </location>
</feature>
<feature type="compositionally biased region" description="Gly residues" evidence="5">
    <location>
        <begin position="1"/>
        <end position="12"/>
    </location>
</feature>
<feature type="region of interest" description="Disordered" evidence="5">
    <location>
        <begin position="187"/>
        <end position="243"/>
    </location>
</feature>
<dbReference type="PANTHER" id="PTHR16223:SF268">
    <property type="entry name" value="SPERMATOGENESIS- AND OOGENESIS-SPECIFIC BASIC HELIX-LOOP-HELIX-CONTAINING PROTEIN 2"/>
    <property type="match status" value="1"/>
</dbReference>
<dbReference type="SUPFAM" id="SSF47459">
    <property type="entry name" value="HLH, helix-loop-helix DNA-binding domain"/>
    <property type="match status" value="1"/>
</dbReference>
<feature type="compositionally biased region" description="Low complexity" evidence="5">
    <location>
        <begin position="299"/>
        <end position="314"/>
    </location>
</feature>
<feature type="region of interest" description="Disordered" evidence="5">
    <location>
        <begin position="285"/>
        <end position="314"/>
    </location>
</feature>
<evidence type="ECO:0000256" key="2">
    <source>
        <dbReference type="ARBA" id="ARBA00023015"/>
    </source>
</evidence>
<keyword evidence="4" id="KW-0539">Nucleus</keyword>
<feature type="region of interest" description="Disordered" evidence="5">
    <location>
        <begin position="1"/>
        <end position="31"/>
    </location>
</feature>
<dbReference type="InterPro" id="IPR011598">
    <property type="entry name" value="bHLH_dom"/>
</dbReference>
<dbReference type="EMBL" id="OZ020097">
    <property type="protein sequence ID" value="CAK9269387.1"/>
    <property type="molecule type" value="Genomic_DNA"/>
</dbReference>
<dbReference type="Gene3D" id="4.10.280.10">
    <property type="entry name" value="Helix-loop-helix DNA-binding domain"/>
    <property type="match status" value="1"/>
</dbReference>
<feature type="compositionally biased region" description="Low complexity" evidence="5">
    <location>
        <begin position="187"/>
        <end position="211"/>
    </location>
</feature>
<gene>
    <name evidence="7" type="ORF">CSSPJE1EN1_LOCUS14865</name>
</gene>
<evidence type="ECO:0000313" key="7">
    <source>
        <dbReference type="EMBL" id="CAK9269387.1"/>
    </source>
</evidence>
<dbReference type="Pfam" id="PF00010">
    <property type="entry name" value="HLH"/>
    <property type="match status" value="1"/>
</dbReference>
<keyword evidence="3" id="KW-0804">Transcription</keyword>
<proteinExistence type="predicted"/>
<accession>A0ABP0WSJ6</accession>
<evidence type="ECO:0000256" key="3">
    <source>
        <dbReference type="ARBA" id="ARBA00023163"/>
    </source>
</evidence>
<keyword evidence="2" id="KW-0805">Transcription regulation</keyword>
<sequence length="538" mass="55848">MGAGRGGVGLGGQSSTTSIAPQQQQQQRSLHFEAQQTPVMDEFLEDMFAMPWDYNAGQGAMMMERAGTGAAMAGVEAASNINHNSNIGGSSSMAAAAQQQQKMFSMPLIQQQPRLLNNNNGSGTLSGVNQAQLVSSQASQLSSQQQQQQAGKEIRSEVCGMEGVSVAAQEPGSGSSTGLQMNNAAGLQQQQQGGSLTGSASVGSSGSEDSGGQLGRGDHSPSPPTALTWQQQQQPPYVGAVPPSLPMSLAQAKVENILGRGEFNSHNAQMLGKRFREDEEGLLQENHSGITGSGPTSAPSGQGFPGSSQQGLPTVGVRPRVRARRGQATDPHSIAERLRRERIAERMKALQELVPNSNKTDKASMLDEIIDYVKFLQLQVKILSMSRLGGAGAVASTASDHPAEGSNTAAATISRSLGTPTPVQDGIALTERQVTRLMEDDMGSAMQYLQSKGLCLMPIALATAISTTNSRGSHTATVGAGDRQKATAAGSNGGLAADGLVSEHSSKDNNREVESTNGTTSMAIAKAPKGEGKPSDGP</sequence>
<evidence type="ECO:0000256" key="5">
    <source>
        <dbReference type="SAM" id="MobiDB-lite"/>
    </source>
</evidence>
<dbReference type="SMART" id="SM00353">
    <property type="entry name" value="HLH"/>
    <property type="match status" value="1"/>
</dbReference>
<feature type="compositionally biased region" description="Polar residues" evidence="5">
    <location>
        <begin position="285"/>
        <end position="298"/>
    </location>
</feature>
<feature type="domain" description="BHLH" evidence="6">
    <location>
        <begin position="327"/>
        <end position="376"/>
    </location>
</feature>
<dbReference type="PANTHER" id="PTHR16223">
    <property type="entry name" value="TRANSCRIPTION FACTOR BHLH83-RELATED"/>
    <property type="match status" value="1"/>
</dbReference>
<evidence type="ECO:0000313" key="8">
    <source>
        <dbReference type="Proteomes" id="UP001497444"/>
    </source>
</evidence>
<evidence type="ECO:0000256" key="1">
    <source>
        <dbReference type="ARBA" id="ARBA00004123"/>
    </source>
</evidence>
<dbReference type="InterPro" id="IPR036638">
    <property type="entry name" value="HLH_DNA-bd_sf"/>
</dbReference>
<name>A0ABP0WSJ6_9BRYO</name>